<dbReference type="PROSITE" id="PS50862">
    <property type="entry name" value="AA_TRNA_LIGASE_II"/>
    <property type="match status" value="1"/>
</dbReference>
<keyword evidence="3 7" id="KW-0547">Nucleotide-binding</keyword>
<dbReference type="Pfam" id="PF01336">
    <property type="entry name" value="tRNA_anti-codon"/>
    <property type="match status" value="1"/>
</dbReference>
<evidence type="ECO:0000256" key="1">
    <source>
        <dbReference type="ARBA" id="ARBA00022598"/>
    </source>
</evidence>
<dbReference type="SUPFAM" id="SSF50249">
    <property type="entry name" value="Nucleic acid-binding proteins"/>
    <property type="match status" value="1"/>
</dbReference>
<evidence type="ECO:0000313" key="10">
    <source>
        <dbReference type="Proteomes" id="UP000177942"/>
    </source>
</evidence>
<comment type="subunit">
    <text evidence="7">Homodimer.</text>
</comment>
<dbReference type="GO" id="GO:0000287">
    <property type="term" value="F:magnesium ion binding"/>
    <property type="evidence" value="ECO:0007669"/>
    <property type="project" value="UniProtKB-UniRule"/>
</dbReference>
<evidence type="ECO:0000256" key="5">
    <source>
        <dbReference type="ARBA" id="ARBA00023146"/>
    </source>
</evidence>
<keyword evidence="4 7" id="KW-0067">ATP-binding</keyword>
<comment type="caution">
    <text evidence="9">The sequence shown here is derived from an EMBL/GenBank/DDBJ whole genome shotgun (WGS) entry which is preliminary data.</text>
</comment>
<evidence type="ECO:0000256" key="6">
    <source>
        <dbReference type="ARBA" id="ARBA00048573"/>
    </source>
</evidence>
<accession>A0A1G1ZQD7</accession>
<dbReference type="GO" id="GO:0004824">
    <property type="term" value="F:lysine-tRNA ligase activity"/>
    <property type="evidence" value="ECO:0007669"/>
    <property type="project" value="UniProtKB-UniRule"/>
</dbReference>
<dbReference type="InterPro" id="IPR018149">
    <property type="entry name" value="Lys-tRNA-synth_II_C"/>
</dbReference>
<keyword evidence="5 7" id="KW-0030">Aminoacyl-tRNA synthetase</keyword>
<dbReference type="HAMAP" id="MF_00252">
    <property type="entry name" value="Lys_tRNA_synth_class2"/>
    <property type="match status" value="1"/>
</dbReference>
<keyword evidence="7" id="KW-0648">Protein biosynthesis</keyword>
<feature type="binding site" evidence="7">
    <location>
        <position position="380"/>
    </location>
    <ligand>
        <name>Mg(2+)</name>
        <dbReference type="ChEBI" id="CHEBI:18420"/>
        <label>2</label>
    </ligand>
</feature>
<keyword evidence="7" id="KW-0963">Cytoplasm</keyword>
<keyword evidence="7" id="KW-0460">Magnesium</keyword>
<evidence type="ECO:0000259" key="8">
    <source>
        <dbReference type="PROSITE" id="PS50862"/>
    </source>
</evidence>
<dbReference type="CDD" id="cd04322">
    <property type="entry name" value="LysRS_N"/>
    <property type="match status" value="1"/>
</dbReference>
<dbReference type="InterPro" id="IPR006195">
    <property type="entry name" value="aa-tRNA-synth_II"/>
</dbReference>
<dbReference type="STRING" id="1798407.A3A16_01115"/>
<dbReference type="InterPro" id="IPR044136">
    <property type="entry name" value="Lys-tRNA-ligase_II_N"/>
</dbReference>
<feature type="domain" description="Aminoacyl-transfer RNA synthetases class-II family profile" evidence="8">
    <location>
        <begin position="169"/>
        <end position="461"/>
    </location>
</feature>
<dbReference type="InterPro" id="IPR004365">
    <property type="entry name" value="NA-bd_OB_tRNA"/>
</dbReference>
<dbReference type="PRINTS" id="PR00982">
    <property type="entry name" value="TRNASYNTHLYS"/>
</dbReference>
<comment type="similarity">
    <text evidence="7">Belongs to the class-II aminoacyl-tRNA synthetase family.</text>
</comment>
<evidence type="ECO:0000256" key="3">
    <source>
        <dbReference type="ARBA" id="ARBA00022741"/>
    </source>
</evidence>
<dbReference type="GO" id="GO:0005524">
    <property type="term" value="F:ATP binding"/>
    <property type="evidence" value="ECO:0007669"/>
    <property type="project" value="UniProtKB-UniRule"/>
</dbReference>
<keyword evidence="1 7" id="KW-0436">Ligase</keyword>
<evidence type="ECO:0000256" key="4">
    <source>
        <dbReference type="ARBA" id="ARBA00022840"/>
    </source>
</evidence>
<dbReference type="GO" id="GO:0005829">
    <property type="term" value="C:cytosol"/>
    <property type="evidence" value="ECO:0007669"/>
    <property type="project" value="TreeGrafter"/>
</dbReference>
<evidence type="ECO:0000313" key="9">
    <source>
        <dbReference type="EMBL" id="OGY65970.1"/>
    </source>
</evidence>
<comment type="subcellular location">
    <subcellularLocation>
        <location evidence="7">Cytoplasm</location>
    </subcellularLocation>
</comment>
<dbReference type="PANTHER" id="PTHR42918:SF15">
    <property type="entry name" value="LYSINE--TRNA LIGASE, CHLOROPLASTIC_MITOCHONDRIAL"/>
    <property type="match status" value="1"/>
</dbReference>
<dbReference type="InterPro" id="IPR045864">
    <property type="entry name" value="aa-tRNA-synth_II/BPL/LPL"/>
</dbReference>
<dbReference type="SUPFAM" id="SSF55681">
    <property type="entry name" value="Class II aaRS and biotin synthetases"/>
    <property type="match status" value="1"/>
</dbReference>
<dbReference type="Pfam" id="PF00152">
    <property type="entry name" value="tRNA-synt_2"/>
    <property type="match status" value="1"/>
</dbReference>
<dbReference type="InterPro" id="IPR012340">
    <property type="entry name" value="NA-bd_OB-fold"/>
</dbReference>
<dbReference type="Gene3D" id="3.30.930.10">
    <property type="entry name" value="Bira Bifunctional Protein, Domain 2"/>
    <property type="match status" value="1"/>
</dbReference>
<dbReference type="EC" id="6.1.1.6" evidence="7"/>
<dbReference type="PANTHER" id="PTHR42918">
    <property type="entry name" value="LYSYL-TRNA SYNTHETASE"/>
    <property type="match status" value="1"/>
</dbReference>
<protein>
    <recommendedName>
        <fullName evidence="7">Lysine--tRNA ligase</fullName>
        <ecNumber evidence="7">6.1.1.6</ecNumber>
    </recommendedName>
    <alternativeName>
        <fullName evidence="7">Lysyl-tRNA synthetase</fullName>
        <shortName evidence="7">LysRS</shortName>
    </alternativeName>
</protein>
<organism evidence="9 10">
    <name type="scientific">Candidatus Harrisonbacteria bacterium RIFCSPLOWO2_01_FULL_44_18</name>
    <dbReference type="NCBI Taxonomy" id="1798407"/>
    <lineage>
        <taxon>Bacteria</taxon>
        <taxon>Candidatus Harrisoniibacteriota</taxon>
    </lineage>
</organism>
<dbReference type="InterPro" id="IPR004364">
    <property type="entry name" value="Aa-tRNA-synt_II"/>
</dbReference>
<dbReference type="Gene3D" id="2.40.50.140">
    <property type="entry name" value="Nucleic acid-binding proteins"/>
    <property type="match status" value="1"/>
</dbReference>
<dbReference type="Proteomes" id="UP000177942">
    <property type="component" value="Unassembled WGS sequence"/>
</dbReference>
<evidence type="ECO:0000256" key="2">
    <source>
        <dbReference type="ARBA" id="ARBA00022723"/>
    </source>
</evidence>
<proteinExistence type="inferred from homology"/>
<dbReference type="EMBL" id="MHJJ01000005">
    <property type="protein sequence ID" value="OGY65970.1"/>
    <property type="molecule type" value="Genomic_DNA"/>
</dbReference>
<comment type="caution">
    <text evidence="7">Lacks conserved residue(s) required for the propagation of feature annotation.</text>
</comment>
<dbReference type="AlphaFoldDB" id="A0A1G1ZQD7"/>
<comment type="catalytic activity">
    <reaction evidence="6 7">
        <text>tRNA(Lys) + L-lysine + ATP = L-lysyl-tRNA(Lys) + AMP + diphosphate</text>
        <dbReference type="Rhea" id="RHEA:20792"/>
        <dbReference type="Rhea" id="RHEA-COMP:9696"/>
        <dbReference type="Rhea" id="RHEA-COMP:9697"/>
        <dbReference type="ChEBI" id="CHEBI:30616"/>
        <dbReference type="ChEBI" id="CHEBI:32551"/>
        <dbReference type="ChEBI" id="CHEBI:33019"/>
        <dbReference type="ChEBI" id="CHEBI:78442"/>
        <dbReference type="ChEBI" id="CHEBI:78529"/>
        <dbReference type="ChEBI" id="CHEBI:456215"/>
        <dbReference type="EC" id="6.1.1.6"/>
    </reaction>
</comment>
<dbReference type="InterPro" id="IPR002313">
    <property type="entry name" value="Lys-tRNA-ligase_II"/>
</dbReference>
<keyword evidence="2 7" id="KW-0479">Metal-binding</keyword>
<dbReference type="GO" id="GO:0000049">
    <property type="term" value="F:tRNA binding"/>
    <property type="evidence" value="ECO:0007669"/>
    <property type="project" value="TreeGrafter"/>
</dbReference>
<feature type="binding site" evidence="7">
    <location>
        <position position="380"/>
    </location>
    <ligand>
        <name>Mg(2+)</name>
        <dbReference type="ChEBI" id="CHEBI:18420"/>
        <label>1</label>
    </ligand>
</feature>
<name>A0A1G1ZQD7_9BACT</name>
<evidence type="ECO:0000256" key="7">
    <source>
        <dbReference type="HAMAP-Rule" id="MF_00252"/>
    </source>
</evidence>
<dbReference type="CDD" id="cd00775">
    <property type="entry name" value="LysRS_core"/>
    <property type="match status" value="1"/>
</dbReference>
<dbReference type="GO" id="GO:0006430">
    <property type="term" value="P:lysyl-tRNA aminoacylation"/>
    <property type="evidence" value="ECO:0007669"/>
    <property type="project" value="UniProtKB-UniRule"/>
</dbReference>
<comment type="cofactor">
    <cofactor evidence="7">
        <name>Mg(2+)</name>
        <dbReference type="ChEBI" id="CHEBI:18420"/>
    </cofactor>
    <text evidence="7">Binds 3 Mg(2+) ions per subunit.</text>
</comment>
<reference evidence="9 10" key="1">
    <citation type="journal article" date="2016" name="Nat. Commun.">
        <title>Thousands of microbial genomes shed light on interconnected biogeochemical processes in an aquifer system.</title>
        <authorList>
            <person name="Anantharaman K."/>
            <person name="Brown C.T."/>
            <person name="Hug L.A."/>
            <person name="Sharon I."/>
            <person name="Castelle C.J."/>
            <person name="Probst A.J."/>
            <person name="Thomas B.C."/>
            <person name="Singh A."/>
            <person name="Wilkins M.J."/>
            <person name="Karaoz U."/>
            <person name="Brodie E.L."/>
            <person name="Williams K.H."/>
            <person name="Hubbard S.S."/>
            <person name="Banfield J.F."/>
        </authorList>
    </citation>
    <scope>NUCLEOTIDE SEQUENCE [LARGE SCALE GENOMIC DNA]</scope>
</reference>
<gene>
    <name evidence="7" type="primary">lysS</name>
    <name evidence="9" type="ORF">A3A16_01115</name>
</gene>
<sequence>MLDDIIKERLKKLEALKKAGREVYPARVKRTRLIAEVLEKFAALSKSREKVFLTGRIIGLRNQGSIVFADLKDGSDEKIQSVIKKDNVKDFKLFKENLDIGDFIEASGPVFKTKIGERSVEVKSLRVIVKSLRPLPSVWHGLKDVEERFRKRYLDLILNPEVKEKLITRSKIIELLREYLFNEGFLEVETPILQPIPGGALARPFVTHHNALDVDFYLRIAPELYLKRLLVGGLEKIFEIGKNFRNEGMDREHNPEFTMIELYWAYQDYWGLMKFTNKLLVSLARKLKIKNLIYQGQKINFLGHWAIITYADALKQYGNVDIKKLKTEEIDEAFKKFVRPKIINPTFVINHPKAISPLAKSLPDDPSLTERFQLLVAGFELVNGFSELNDPIDQRERMEKQGKMRKAGNLEASRLDEDFLEALEYGMPPTAGLGIGIDRLAALLTDSHAVKEIMFFPTIRPK</sequence>